<proteinExistence type="predicted"/>
<comment type="caution">
    <text evidence="1">The sequence shown here is derived from an EMBL/GenBank/DDBJ whole genome shotgun (WGS) entry which is preliminary data.</text>
</comment>
<gene>
    <name evidence="1" type="ORF">CTRU02_215346</name>
</gene>
<keyword evidence="2" id="KW-1185">Reference proteome</keyword>
<accession>A0ACC3YCY9</accession>
<sequence>MNSVRSLHLDASSPSAPRLPPEIIDAIIDEIDNLVDLMSMARLCRLYTDYALKICYQRYFKSRGLPWISRLLWPALHYDDPLKDEPSAEAEARALLMLKRGTPFCKPDEMWYFQPPNASDISYLYFNWNGAISTGYCYGRYPILHFAAYAGLDSIVEHLVSNGADVNATPYQYTSEEDVFLSHLTPLFMAAYGGSLKSARLLLDCGARIEKSWVAALQSGSAALVQLMIERDPSILQESITIGRKTMNPFSAVLDLSKCDPLPVIETLVANGADTTYMNAFNRNVRDTPRSRSLVTTCHKANLLISL</sequence>
<evidence type="ECO:0000313" key="2">
    <source>
        <dbReference type="Proteomes" id="UP000805649"/>
    </source>
</evidence>
<dbReference type="Proteomes" id="UP000805649">
    <property type="component" value="Unassembled WGS sequence"/>
</dbReference>
<evidence type="ECO:0000313" key="1">
    <source>
        <dbReference type="EMBL" id="KAL0929704.1"/>
    </source>
</evidence>
<dbReference type="EMBL" id="VUJX02000015">
    <property type="protein sequence ID" value="KAL0929704.1"/>
    <property type="molecule type" value="Genomic_DNA"/>
</dbReference>
<reference evidence="1 2" key="1">
    <citation type="journal article" date="2020" name="Phytopathology">
        <title>Genome Sequence Resources of Colletotrichum truncatum, C. plurivorum, C. musicola, and C. sojae: Four Species Pathogenic to Soybean (Glycine max).</title>
        <authorList>
            <person name="Rogerio F."/>
            <person name="Boufleur T.R."/>
            <person name="Ciampi-Guillardi M."/>
            <person name="Sukno S.A."/>
            <person name="Thon M.R."/>
            <person name="Massola Junior N.S."/>
            <person name="Baroncelli R."/>
        </authorList>
    </citation>
    <scope>NUCLEOTIDE SEQUENCE [LARGE SCALE GENOMIC DNA]</scope>
    <source>
        <strain evidence="1 2">CMES1059</strain>
    </source>
</reference>
<protein>
    <submittedName>
        <fullName evidence="1">Uncharacterized protein</fullName>
    </submittedName>
</protein>
<name>A0ACC3YCY9_COLTU</name>
<organism evidence="1 2">
    <name type="scientific">Colletotrichum truncatum</name>
    <name type="common">Anthracnose fungus</name>
    <name type="synonym">Colletotrichum capsici</name>
    <dbReference type="NCBI Taxonomy" id="5467"/>
    <lineage>
        <taxon>Eukaryota</taxon>
        <taxon>Fungi</taxon>
        <taxon>Dikarya</taxon>
        <taxon>Ascomycota</taxon>
        <taxon>Pezizomycotina</taxon>
        <taxon>Sordariomycetes</taxon>
        <taxon>Hypocreomycetidae</taxon>
        <taxon>Glomerellales</taxon>
        <taxon>Glomerellaceae</taxon>
        <taxon>Colletotrichum</taxon>
        <taxon>Colletotrichum truncatum species complex</taxon>
    </lineage>
</organism>